<evidence type="ECO:0000256" key="3">
    <source>
        <dbReference type="SAM" id="MobiDB-lite"/>
    </source>
</evidence>
<comment type="similarity">
    <text evidence="1">Belongs to the ATP-dependent AMP-binding enzyme family.</text>
</comment>
<proteinExistence type="inferred from homology"/>
<evidence type="ECO:0000259" key="5">
    <source>
        <dbReference type="Pfam" id="PF13193"/>
    </source>
</evidence>
<protein>
    <submittedName>
        <fullName evidence="6">AMP-binding protein</fullName>
    </submittedName>
</protein>
<dbReference type="InterPro" id="IPR042099">
    <property type="entry name" value="ANL_N_sf"/>
</dbReference>
<organism evidence="6 7">
    <name type="scientific">Aeromicrobium fastidiosum</name>
    <dbReference type="NCBI Taxonomy" id="52699"/>
    <lineage>
        <taxon>Bacteria</taxon>
        <taxon>Bacillati</taxon>
        <taxon>Actinomycetota</taxon>
        <taxon>Actinomycetes</taxon>
        <taxon>Propionibacteriales</taxon>
        <taxon>Nocardioidaceae</taxon>
        <taxon>Aeromicrobium</taxon>
    </lineage>
</organism>
<dbReference type="InterPro" id="IPR045851">
    <property type="entry name" value="AMP-bd_C_sf"/>
</dbReference>
<dbReference type="OrthoDB" id="9803968at2"/>
<sequence length="555" mass="59196">MLADVPPPSDGAIPRSIQRGQHEHTHAGRHRDRRPRAEADPVGVTPPRSFAEAVELRARRDPDGELIRRFGGPAVSAGALLDRALATAGRLAALVGPGDTVATAVPAGPEAAALTTAISWLGAVELPVPDGLDPLLAGALAHATRCVTTVASPDRLDAEPHLATLGQHTTHPVTTVEGRRAGIPSLEELPSRPTPGHRAELDAPSAVMVTSGTGGRPKGALLPNSSGLGQAERVRRAMDYDSHDVLFNVFPWQHINVRHAAFLPAVLSGARVVVGPFSASRFWTTAADEQVTAFNFMGALCAMLLRQPASPDDHAHRVRQAYGGPAPDWLHQQVSERFGVELRQAYACTELGDVATTGREARPGWAGTVVPEYDVRVVDEHGVPVPDGSIGTVHVRPRRPGLTFTEYVGDAAATAAAWRDGWFVTGDRGRLDDGWISHEGRAADVIRRRGVTIDAERVAQAALSYADVEEAAAVGVPSELTDDEVLLVVVTRPGVDLDPAELRRHCATRLPRHSVPRFVSVETSLPRTGSHKIVHRTLRDRGLPPSAWDADAPTP</sequence>
<name>A0A641AUX1_9ACTN</name>
<comment type="caution">
    <text evidence="6">The sequence shown here is derived from an EMBL/GenBank/DDBJ whole genome shotgun (WGS) entry which is preliminary data.</text>
</comment>
<dbReference type="InterPro" id="IPR000873">
    <property type="entry name" value="AMP-dep_synth/lig_dom"/>
</dbReference>
<dbReference type="GO" id="GO:0031956">
    <property type="term" value="F:medium-chain fatty acid-CoA ligase activity"/>
    <property type="evidence" value="ECO:0007669"/>
    <property type="project" value="TreeGrafter"/>
</dbReference>
<dbReference type="EMBL" id="SDPP02000001">
    <property type="protein sequence ID" value="KAA1380648.1"/>
    <property type="molecule type" value="Genomic_DNA"/>
</dbReference>
<dbReference type="Gene3D" id="3.40.50.12780">
    <property type="entry name" value="N-terminal domain of ligase-like"/>
    <property type="match status" value="1"/>
</dbReference>
<feature type="domain" description="AMP-dependent synthetase/ligase" evidence="4">
    <location>
        <begin position="57"/>
        <end position="396"/>
    </location>
</feature>
<evidence type="ECO:0000259" key="4">
    <source>
        <dbReference type="Pfam" id="PF00501"/>
    </source>
</evidence>
<dbReference type="AlphaFoldDB" id="A0A641AUX1"/>
<keyword evidence="2" id="KW-0436">Ligase</keyword>
<keyword evidence="7" id="KW-1185">Reference proteome</keyword>
<accession>A0A641AUX1</accession>
<dbReference type="Gene3D" id="3.30.300.30">
    <property type="match status" value="1"/>
</dbReference>
<dbReference type="PANTHER" id="PTHR43201:SF5">
    <property type="entry name" value="MEDIUM-CHAIN ACYL-COA LIGASE ACSF2, MITOCHONDRIAL"/>
    <property type="match status" value="1"/>
</dbReference>
<dbReference type="InterPro" id="IPR025110">
    <property type="entry name" value="AMP-bd_C"/>
</dbReference>
<dbReference type="PANTHER" id="PTHR43201">
    <property type="entry name" value="ACYL-COA SYNTHETASE"/>
    <property type="match status" value="1"/>
</dbReference>
<dbReference type="Proteomes" id="UP001515100">
    <property type="component" value="Unassembled WGS sequence"/>
</dbReference>
<dbReference type="Pfam" id="PF13193">
    <property type="entry name" value="AMP-binding_C"/>
    <property type="match status" value="1"/>
</dbReference>
<dbReference type="SUPFAM" id="SSF56801">
    <property type="entry name" value="Acetyl-CoA synthetase-like"/>
    <property type="match status" value="1"/>
</dbReference>
<evidence type="ECO:0000256" key="1">
    <source>
        <dbReference type="ARBA" id="ARBA00006432"/>
    </source>
</evidence>
<evidence type="ECO:0000313" key="6">
    <source>
        <dbReference type="EMBL" id="KAA1380648.1"/>
    </source>
</evidence>
<evidence type="ECO:0000256" key="2">
    <source>
        <dbReference type="ARBA" id="ARBA00022598"/>
    </source>
</evidence>
<dbReference type="GO" id="GO:0006631">
    <property type="term" value="P:fatty acid metabolic process"/>
    <property type="evidence" value="ECO:0007669"/>
    <property type="project" value="TreeGrafter"/>
</dbReference>
<evidence type="ECO:0000313" key="7">
    <source>
        <dbReference type="Proteomes" id="UP001515100"/>
    </source>
</evidence>
<gene>
    <name evidence="6" type="ORF">ESP62_005615</name>
</gene>
<feature type="domain" description="AMP-binding enzyme C-terminal" evidence="5">
    <location>
        <begin position="460"/>
        <end position="532"/>
    </location>
</feature>
<dbReference type="Pfam" id="PF00501">
    <property type="entry name" value="AMP-binding"/>
    <property type="match status" value="1"/>
</dbReference>
<feature type="region of interest" description="Disordered" evidence="3">
    <location>
        <begin position="1"/>
        <end position="46"/>
    </location>
</feature>
<reference evidence="6" key="1">
    <citation type="submission" date="2019-09" db="EMBL/GenBank/DDBJ databases">
        <authorList>
            <person name="Li J."/>
        </authorList>
    </citation>
    <scope>NUCLEOTIDE SEQUENCE [LARGE SCALE GENOMIC DNA]</scope>
    <source>
        <strain evidence="6">NRBC 14897</strain>
    </source>
</reference>